<evidence type="ECO:0000256" key="2">
    <source>
        <dbReference type="ARBA" id="ARBA00010271"/>
    </source>
</evidence>
<name>A0A1D1YDN9_9ARAE</name>
<organism evidence="8">
    <name type="scientific">Anthurium amnicola</name>
    <dbReference type="NCBI Taxonomy" id="1678845"/>
    <lineage>
        <taxon>Eukaryota</taxon>
        <taxon>Viridiplantae</taxon>
        <taxon>Streptophyta</taxon>
        <taxon>Embryophyta</taxon>
        <taxon>Tracheophyta</taxon>
        <taxon>Spermatophyta</taxon>
        <taxon>Magnoliopsida</taxon>
        <taxon>Liliopsida</taxon>
        <taxon>Araceae</taxon>
        <taxon>Pothoideae</taxon>
        <taxon>Potheae</taxon>
        <taxon>Anthurium</taxon>
    </lineage>
</organism>
<feature type="region of interest" description="Disordered" evidence="6">
    <location>
        <begin position="23"/>
        <end position="66"/>
    </location>
</feature>
<dbReference type="PANTHER" id="PTHR11062:SF214">
    <property type="entry name" value="XYLOGLUCAN GALACTOSYLTRANSFERASE XLT2"/>
    <property type="match status" value="1"/>
</dbReference>
<feature type="non-terminal residue" evidence="8">
    <location>
        <position position="1"/>
    </location>
</feature>
<comment type="similarity">
    <text evidence="2">Belongs to the glycosyltransferase 47 family.</text>
</comment>
<evidence type="ECO:0000259" key="7">
    <source>
        <dbReference type="Pfam" id="PF03016"/>
    </source>
</evidence>
<evidence type="ECO:0000313" key="8">
    <source>
        <dbReference type="EMBL" id="JAT52752.1"/>
    </source>
</evidence>
<dbReference type="GO" id="GO:0008378">
    <property type="term" value="F:galactosyltransferase activity"/>
    <property type="evidence" value="ECO:0007669"/>
    <property type="project" value="TreeGrafter"/>
</dbReference>
<evidence type="ECO:0000256" key="5">
    <source>
        <dbReference type="ARBA" id="ARBA00023034"/>
    </source>
</evidence>
<dbReference type="Pfam" id="PF03016">
    <property type="entry name" value="Exostosin_GT47"/>
    <property type="match status" value="1"/>
</dbReference>
<keyword evidence="5" id="KW-0333">Golgi apparatus</keyword>
<feature type="region of interest" description="Disordered" evidence="6">
    <location>
        <begin position="124"/>
        <end position="152"/>
    </location>
</feature>
<evidence type="ECO:0000256" key="4">
    <source>
        <dbReference type="ARBA" id="ARBA00022968"/>
    </source>
</evidence>
<dbReference type="InterPro" id="IPR040911">
    <property type="entry name" value="Exostosin_GT47"/>
</dbReference>
<dbReference type="GO" id="GO:0009969">
    <property type="term" value="P:xyloglucan biosynthetic process"/>
    <property type="evidence" value="ECO:0007669"/>
    <property type="project" value="TreeGrafter"/>
</dbReference>
<dbReference type="PANTHER" id="PTHR11062">
    <property type="entry name" value="EXOSTOSIN HEPARAN SULFATE GLYCOSYLTRANSFERASE -RELATED"/>
    <property type="match status" value="1"/>
</dbReference>
<keyword evidence="3 8" id="KW-0328">Glycosyltransferase</keyword>
<dbReference type="GO" id="GO:0000139">
    <property type="term" value="C:Golgi membrane"/>
    <property type="evidence" value="ECO:0007669"/>
    <property type="project" value="UniProtKB-SubCell"/>
</dbReference>
<keyword evidence="4" id="KW-0812">Transmembrane</keyword>
<reference evidence="8" key="1">
    <citation type="submission" date="2015-07" db="EMBL/GenBank/DDBJ databases">
        <title>Transcriptome Assembly of Anthurium amnicola.</title>
        <authorList>
            <person name="Suzuki J."/>
        </authorList>
    </citation>
    <scope>NUCLEOTIDE SEQUENCE</scope>
</reference>
<accession>A0A1D1YDN9</accession>
<keyword evidence="8" id="KW-0808">Transferase</keyword>
<evidence type="ECO:0000256" key="6">
    <source>
        <dbReference type="SAM" id="MobiDB-lite"/>
    </source>
</evidence>
<comment type="subcellular location">
    <subcellularLocation>
        <location evidence="1">Golgi apparatus membrane</location>
        <topology evidence="1">Single-pass type II membrane protein</topology>
    </subcellularLocation>
</comment>
<feature type="domain" description="Exostosin GT47" evidence="7">
    <location>
        <begin position="157"/>
        <end position="491"/>
    </location>
</feature>
<keyword evidence="4" id="KW-0735">Signal-anchor</keyword>
<dbReference type="InterPro" id="IPR004263">
    <property type="entry name" value="Exostosin"/>
</dbReference>
<dbReference type="AlphaFoldDB" id="A0A1D1YDN9"/>
<evidence type="ECO:0000256" key="1">
    <source>
        <dbReference type="ARBA" id="ARBA00004323"/>
    </source>
</evidence>
<dbReference type="EMBL" id="GDJX01015184">
    <property type="protein sequence ID" value="JAT52752.1"/>
    <property type="molecule type" value="Transcribed_RNA"/>
</dbReference>
<evidence type="ECO:0000256" key="3">
    <source>
        <dbReference type="ARBA" id="ARBA00022676"/>
    </source>
</evidence>
<protein>
    <submittedName>
        <fullName evidence="8">Xyloglucan galactosyltransferase KATAMARI1</fullName>
    </submittedName>
</protein>
<proteinExistence type="inferred from homology"/>
<gene>
    <name evidence="8" type="primary">Os03g0144800_2</name>
    <name evidence="8" type="ORF">g.61111</name>
</gene>
<sequence>SLSLSLSLESAPLIPAAAVHLMQTQPDSPPPDAAKKPKLLLAGPDEDCPESPHHVHHQHRGGGSPSAAYQGLHGYLSARPRGWLVLFLLSLQIILLLCARSIPVSSPPPRLRIGRVGGGDVSASDVAASPSSLPGTAAVSSSSGTGNGTSSDDGAACEYGRVYVYDLPPAFNKELVDGCDDLNPWSSRCDALSNGGFGLPASDLAGVVPDALLPSWYATDQFALELIYHRRMLIHRCRTADPSAASAFYVPFYGGLAVGKYLWSADVNYTARDRDRHARMLLRWMGERDPWRRSGGRDHFIVLGRITWDFRRSRDGDWGGSFLHHPAMAGVTRLLIERNPWDGRDVGVPYPTGFHPRTPADVRTWQAFVLGRPRPTLFCFAGAARSRVRGDFRGVLLQQCARAGGRCRALDCGGGRCSNRTGETLGLFLDSAFCLQPRGDSFTRRSTFDCMVAGSIPVFFWRRSAYMQYEWFLPAEAGEYSVLVDRAAVRNGSVEVGRVLEELGEERVRRMRERVAALIPRLVYAQPGGGLGGAGEEDAFDVALHGVLRRFREEQAR</sequence>